<dbReference type="Gene3D" id="2.130.10.10">
    <property type="entry name" value="YVTN repeat-like/Quinoprotein amine dehydrogenase"/>
    <property type="match status" value="1"/>
</dbReference>
<keyword evidence="2" id="KW-0539">Nucleus</keyword>
<dbReference type="InterPro" id="IPR001680">
    <property type="entry name" value="WD40_rpt"/>
</dbReference>
<dbReference type="Proteomes" id="UP000277580">
    <property type="component" value="Unassembled WGS sequence"/>
</dbReference>
<dbReference type="OrthoDB" id="30195at2759"/>
<evidence type="ECO:0000256" key="3">
    <source>
        <dbReference type="ARBA" id="ARBA00038335"/>
    </source>
</evidence>
<protein>
    <submittedName>
        <fullName evidence="6">NUC189-domain-containing protein</fullName>
    </submittedName>
</protein>
<dbReference type="InterPro" id="IPR052414">
    <property type="entry name" value="U3_snoRNA-assoc_WDR"/>
</dbReference>
<feature type="domain" description="Small-subunit processome Utp12" evidence="5">
    <location>
        <begin position="528"/>
        <end position="630"/>
    </location>
</feature>
<dbReference type="InParanoid" id="A0A3N4KS30"/>
<dbReference type="Pfam" id="PF04003">
    <property type="entry name" value="Utp12"/>
    <property type="match status" value="1"/>
</dbReference>
<feature type="compositionally biased region" description="Basic and acidic residues" evidence="4">
    <location>
        <begin position="640"/>
        <end position="653"/>
    </location>
</feature>
<feature type="compositionally biased region" description="Acidic residues" evidence="4">
    <location>
        <begin position="695"/>
        <end position="770"/>
    </location>
</feature>
<keyword evidence="7" id="KW-1185">Reference proteome</keyword>
<feature type="compositionally biased region" description="Acidic residues" evidence="4">
    <location>
        <begin position="440"/>
        <end position="464"/>
    </location>
</feature>
<dbReference type="PANTHER" id="PTHR44267:SF1">
    <property type="entry name" value="WD REPEAT-CONTAINING PROTEIN 43"/>
    <property type="match status" value="1"/>
</dbReference>
<accession>A0A3N4KS30</accession>
<proteinExistence type="inferred from homology"/>
<organism evidence="6 7">
    <name type="scientific">Morchella conica CCBAS932</name>
    <dbReference type="NCBI Taxonomy" id="1392247"/>
    <lineage>
        <taxon>Eukaryota</taxon>
        <taxon>Fungi</taxon>
        <taxon>Dikarya</taxon>
        <taxon>Ascomycota</taxon>
        <taxon>Pezizomycotina</taxon>
        <taxon>Pezizomycetes</taxon>
        <taxon>Pezizales</taxon>
        <taxon>Morchellaceae</taxon>
        <taxon>Morchella</taxon>
    </lineage>
</organism>
<sequence>MVQKKPTTSSTSGSKSSGASKLTTTPTTSTPLLTSVFSPAHLRLSLFASTILGLDAVRLRIHDTVTGRLRCEHALDKGVSVNSLAWGTVPSAAAATAAGAKKKRKRVDGGEDAAAVVVAAATSRGEVLLFSPSEGVVVGVLEGGHIGEVRQFVFSGEKEEGRGWSCGVDGKLVEWDLRRRLQMRTINLPDAAIRRLAYAPPEAVLCASHTIYAINHLNPGMTAPAKFTANTTPIHSLATSPDYTHFLSAADSDRFINVFTLTGSTKSLGALVAEADVTSIALSPTADLLLAVTTDGLVEVFTAPFDPAGTAAADAAASPTAARKRKALTKKGAAKVTVIRPDSKARVAIADASIQGDDIVVAWVESGVNMEFEKFRWASAESGALVLSGTVEIERTSTVRIGGGGAATGSTMNGVKDLGKASVDQSKSVVVGGTDAQDIGMEDAPSDAEADADADDLSSSDEDAANPAPTTADEPSFAEKFQALEVKTLQSTALTTTTAAATTVKKPTTAPAAGSLTTVLTQALKTHDTQLLESCLHVTDSPSILATVRRLSSPLAVALLERLAERIARRPGRAGSLGVWVRWTLVAHGGYLVSLPDLMSTLAGLYSTLNSRAGALPRLLALQGRLDMLRAQVDLRKVMRGDEEAGESEKERGVLYVEGQEEEGESESESEPEEVGMQGLQIEDASFIGGKVGGEDDVEEMEEEEEEEEEEEDDEEDEDEDEDEDDEEENGFFDIEASEASEASGDEEEDEVDYDDVDVQVLDSEEEEEEQQRKKSAKSKSKSKSRR</sequence>
<feature type="region of interest" description="Disordered" evidence="4">
    <location>
        <begin position="426"/>
        <end position="475"/>
    </location>
</feature>
<feature type="compositionally biased region" description="Acidic residues" evidence="4">
    <location>
        <begin position="659"/>
        <end position="674"/>
    </location>
</feature>
<feature type="compositionally biased region" description="Basic residues" evidence="4">
    <location>
        <begin position="774"/>
        <end position="787"/>
    </location>
</feature>
<evidence type="ECO:0000313" key="6">
    <source>
        <dbReference type="EMBL" id="RPB13316.1"/>
    </source>
</evidence>
<evidence type="ECO:0000256" key="4">
    <source>
        <dbReference type="SAM" id="MobiDB-lite"/>
    </source>
</evidence>
<dbReference type="InterPro" id="IPR007148">
    <property type="entry name" value="SSU_processome_Utp12"/>
</dbReference>
<evidence type="ECO:0000259" key="5">
    <source>
        <dbReference type="Pfam" id="PF04003"/>
    </source>
</evidence>
<feature type="region of interest" description="Disordered" evidence="4">
    <location>
        <begin position="640"/>
        <end position="787"/>
    </location>
</feature>
<dbReference type="SUPFAM" id="SSF50978">
    <property type="entry name" value="WD40 repeat-like"/>
    <property type="match status" value="1"/>
</dbReference>
<feature type="region of interest" description="Disordered" evidence="4">
    <location>
        <begin position="1"/>
        <end position="27"/>
    </location>
</feature>
<comment type="subcellular location">
    <subcellularLocation>
        <location evidence="1">Nucleus</location>
    </subcellularLocation>
</comment>
<comment type="similarity">
    <text evidence="3">Belongs to the UTP5 family.</text>
</comment>
<evidence type="ECO:0000256" key="1">
    <source>
        <dbReference type="ARBA" id="ARBA00004123"/>
    </source>
</evidence>
<dbReference type="InterPro" id="IPR036322">
    <property type="entry name" value="WD40_repeat_dom_sf"/>
</dbReference>
<dbReference type="AlphaFoldDB" id="A0A3N4KS30"/>
<dbReference type="GO" id="GO:0032040">
    <property type="term" value="C:small-subunit processome"/>
    <property type="evidence" value="ECO:0007669"/>
    <property type="project" value="UniProtKB-ARBA"/>
</dbReference>
<dbReference type="GO" id="GO:0000462">
    <property type="term" value="P:maturation of SSU-rRNA from tricistronic rRNA transcript (SSU-rRNA, 5.8S rRNA, LSU-rRNA)"/>
    <property type="evidence" value="ECO:0007669"/>
    <property type="project" value="TreeGrafter"/>
</dbReference>
<dbReference type="EMBL" id="ML119123">
    <property type="protein sequence ID" value="RPB13316.1"/>
    <property type="molecule type" value="Genomic_DNA"/>
</dbReference>
<reference evidence="6 7" key="1">
    <citation type="journal article" date="2018" name="Nat. Ecol. Evol.">
        <title>Pezizomycetes genomes reveal the molecular basis of ectomycorrhizal truffle lifestyle.</title>
        <authorList>
            <person name="Murat C."/>
            <person name="Payen T."/>
            <person name="Noel B."/>
            <person name="Kuo A."/>
            <person name="Morin E."/>
            <person name="Chen J."/>
            <person name="Kohler A."/>
            <person name="Krizsan K."/>
            <person name="Balestrini R."/>
            <person name="Da Silva C."/>
            <person name="Montanini B."/>
            <person name="Hainaut M."/>
            <person name="Levati E."/>
            <person name="Barry K.W."/>
            <person name="Belfiori B."/>
            <person name="Cichocki N."/>
            <person name="Clum A."/>
            <person name="Dockter R.B."/>
            <person name="Fauchery L."/>
            <person name="Guy J."/>
            <person name="Iotti M."/>
            <person name="Le Tacon F."/>
            <person name="Lindquist E.A."/>
            <person name="Lipzen A."/>
            <person name="Malagnac F."/>
            <person name="Mello A."/>
            <person name="Molinier V."/>
            <person name="Miyauchi S."/>
            <person name="Poulain J."/>
            <person name="Riccioni C."/>
            <person name="Rubini A."/>
            <person name="Sitrit Y."/>
            <person name="Splivallo R."/>
            <person name="Traeger S."/>
            <person name="Wang M."/>
            <person name="Zifcakova L."/>
            <person name="Wipf D."/>
            <person name="Zambonelli A."/>
            <person name="Paolocci F."/>
            <person name="Nowrousian M."/>
            <person name="Ottonello S."/>
            <person name="Baldrian P."/>
            <person name="Spatafora J.W."/>
            <person name="Henrissat B."/>
            <person name="Nagy L.G."/>
            <person name="Aury J.M."/>
            <person name="Wincker P."/>
            <person name="Grigoriev I.V."/>
            <person name="Bonfante P."/>
            <person name="Martin F.M."/>
        </authorList>
    </citation>
    <scope>NUCLEOTIDE SEQUENCE [LARGE SCALE GENOMIC DNA]</scope>
    <source>
        <strain evidence="6 7">CCBAS932</strain>
    </source>
</reference>
<gene>
    <name evidence="6" type="ORF">P167DRAFT_604939</name>
</gene>
<dbReference type="PANTHER" id="PTHR44267">
    <property type="entry name" value="WD REPEAT-CONTAINING PROTEIN 43"/>
    <property type="match status" value="1"/>
</dbReference>
<evidence type="ECO:0000313" key="7">
    <source>
        <dbReference type="Proteomes" id="UP000277580"/>
    </source>
</evidence>
<dbReference type="SMART" id="SM00320">
    <property type="entry name" value="WD40"/>
    <property type="match status" value="3"/>
</dbReference>
<name>A0A3N4KS30_9PEZI</name>
<evidence type="ECO:0000256" key="2">
    <source>
        <dbReference type="ARBA" id="ARBA00023242"/>
    </source>
</evidence>
<dbReference type="InterPro" id="IPR015943">
    <property type="entry name" value="WD40/YVTN_repeat-like_dom_sf"/>
</dbReference>
<dbReference type="FunCoup" id="A0A3N4KS30">
    <property type="interactions" value="790"/>
</dbReference>
<dbReference type="STRING" id="1392247.A0A3N4KS30"/>